<reference evidence="6" key="1">
    <citation type="submission" date="2016-10" db="EMBL/GenBank/DDBJ databases">
        <authorList>
            <person name="de Groot N.N."/>
        </authorList>
    </citation>
    <scope>NUCLEOTIDE SEQUENCE</scope>
</reference>
<dbReference type="SUPFAM" id="SSF46626">
    <property type="entry name" value="Cytochrome c"/>
    <property type="match status" value="1"/>
</dbReference>
<feature type="region of interest" description="Disordered" evidence="4">
    <location>
        <begin position="171"/>
        <end position="198"/>
    </location>
</feature>
<evidence type="ECO:0000256" key="2">
    <source>
        <dbReference type="ARBA" id="ARBA00022723"/>
    </source>
</evidence>
<proteinExistence type="predicted"/>
<evidence type="ECO:0000256" key="1">
    <source>
        <dbReference type="ARBA" id="ARBA00022617"/>
    </source>
</evidence>
<organism evidence="6">
    <name type="scientific">hydrothermal vent metagenome</name>
    <dbReference type="NCBI Taxonomy" id="652676"/>
    <lineage>
        <taxon>unclassified sequences</taxon>
        <taxon>metagenomes</taxon>
        <taxon>ecological metagenomes</taxon>
    </lineage>
</organism>
<keyword evidence="2" id="KW-0479">Metal-binding</keyword>
<evidence type="ECO:0000259" key="5">
    <source>
        <dbReference type="PROSITE" id="PS51007"/>
    </source>
</evidence>
<dbReference type="AlphaFoldDB" id="A0A1W1DA40"/>
<dbReference type="InterPro" id="IPR036909">
    <property type="entry name" value="Cyt_c-like_dom_sf"/>
</dbReference>
<dbReference type="EMBL" id="FPHR01000021">
    <property type="protein sequence ID" value="SFV77297.1"/>
    <property type="molecule type" value="Genomic_DNA"/>
</dbReference>
<gene>
    <name evidence="6" type="ORF">MNB_SUP05-4-608</name>
</gene>
<feature type="domain" description="Cytochrome c" evidence="5">
    <location>
        <begin position="64"/>
        <end position="152"/>
    </location>
</feature>
<keyword evidence="3" id="KW-0408">Iron</keyword>
<evidence type="ECO:0000313" key="6">
    <source>
        <dbReference type="EMBL" id="SFV77297.1"/>
    </source>
</evidence>
<feature type="compositionally biased region" description="Basic and acidic residues" evidence="4">
    <location>
        <begin position="182"/>
        <end position="198"/>
    </location>
</feature>
<dbReference type="Gene3D" id="1.10.760.10">
    <property type="entry name" value="Cytochrome c-like domain"/>
    <property type="match status" value="1"/>
</dbReference>
<dbReference type="Pfam" id="PF13442">
    <property type="entry name" value="Cytochrome_CBB3"/>
    <property type="match status" value="1"/>
</dbReference>
<dbReference type="InterPro" id="IPR009056">
    <property type="entry name" value="Cyt_c-like_dom"/>
</dbReference>
<dbReference type="GO" id="GO:0020037">
    <property type="term" value="F:heme binding"/>
    <property type="evidence" value="ECO:0007669"/>
    <property type="project" value="InterPro"/>
</dbReference>
<evidence type="ECO:0000256" key="4">
    <source>
        <dbReference type="SAM" id="MobiDB-lite"/>
    </source>
</evidence>
<dbReference type="PROSITE" id="PS51007">
    <property type="entry name" value="CYTC"/>
    <property type="match status" value="1"/>
</dbReference>
<dbReference type="GO" id="GO:0046872">
    <property type="term" value="F:metal ion binding"/>
    <property type="evidence" value="ECO:0007669"/>
    <property type="project" value="UniProtKB-KW"/>
</dbReference>
<evidence type="ECO:0000256" key="3">
    <source>
        <dbReference type="ARBA" id="ARBA00023004"/>
    </source>
</evidence>
<dbReference type="GO" id="GO:0009055">
    <property type="term" value="F:electron transfer activity"/>
    <property type="evidence" value="ECO:0007669"/>
    <property type="project" value="InterPro"/>
</dbReference>
<accession>A0A1W1DA40</accession>
<keyword evidence="1" id="KW-0349">Heme</keyword>
<name>A0A1W1DA40_9ZZZZ</name>
<sequence length="198" mass="21924">MKKVLGLVSVSLVGGIAFVLSGSYNVSASNKHWDITTKILELARDRSVHTASENIEVPDLDAIEMISNGAKNYDAMCVQCHLAPGAPGTELNQALYPRPPIFHQNDDKHKHSPAETFWVIKNGFKMTGMPAWGEFHTDQQLWEMTAFLQKINNMTANRYFELVGEGGHSHSDNAVHFEASSDDGHQESSHKDIVNNGH</sequence>
<protein>
    <submittedName>
        <fullName evidence="6">Cytochrome c family protein</fullName>
    </submittedName>
</protein>